<keyword evidence="1" id="KW-1133">Transmembrane helix</keyword>
<dbReference type="InterPro" id="IPR043128">
    <property type="entry name" value="Rev_trsase/Diguanyl_cyclase"/>
</dbReference>
<dbReference type="SMART" id="SM00304">
    <property type="entry name" value="HAMP"/>
    <property type="match status" value="1"/>
</dbReference>
<evidence type="ECO:0000259" key="2">
    <source>
        <dbReference type="PROSITE" id="PS50885"/>
    </source>
</evidence>
<proteinExistence type="predicted"/>
<dbReference type="InterPro" id="IPR003660">
    <property type="entry name" value="HAMP_dom"/>
</dbReference>
<dbReference type="InterPro" id="IPR052163">
    <property type="entry name" value="DGC-Regulatory_Protein"/>
</dbReference>
<evidence type="ECO:0000313" key="5">
    <source>
        <dbReference type="Proteomes" id="UP001516061"/>
    </source>
</evidence>
<feature type="domain" description="GGDEF" evidence="3">
    <location>
        <begin position="404"/>
        <end position="536"/>
    </location>
</feature>
<reference evidence="4 5" key="1">
    <citation type="submission" date="2020-05" db="EMBL/GenBank/DDBJ databases">
        <title>Genomic Encyclopedia of Type Strains, Phase IV (KMG-V): Genome sequencing to study the core and pangenomes of soil and plant-associated prokaryotes.</title>
        <authorList>
            <person name="Whitman W."/>
        </authorList>
    </citation>
    <scope>NUCLEOTIDE SEQUENCE [LARGE SCALE GENOMIC DNA]</scope>
    <source>
        <strain evidence="4 5">C29</strain>
    </source>
</reference>
<keyword evidence="5" id="KW-1185">Reference proteome</keyword>
<dbReference type="PANTHER" id="PTHR46663:SF2">
    <property type="entry name" value="GGDEF DOMAIN-CONTAINING PROTEIN"/>
    <property type="match status" value="1"/>
</dbReference>
<keyword evidence="1" id="KW-0812">Transmembrane</keyword>
<keyword evidence="1" id="KW-0472">Membrane</keyword>
<dbReference type="SMART" id="SM00267">
    <property type="entry name" value="GGDEF"/>
    <property type="match status" value="1"/>
</dbReference>
<dbReference type="RefSeq" id="WP_173803599.1">
    <property type="nucleotide sequence ID" value="NZ_JABSNM010000001.1"/>
</dbReference>
<dbReference type="Pfam" id="PF14827">
    <property type="entry name" value="dCache_3"/>
    <property type="match status" value="1"/>
</dbReference>
<organism evidence="4 5">
    <name type="scientific">Sphaerotilus uruguayifluvii</name>
    <dbReference type="NCBI Taxonomy" id="2735897"/>
    <lineage>
        <taxon>Bacteria</taxon>
        <taxon>Pseudomonadati</taxon>
        <taxon>Pseudomonadota</taxon>
        <taxon>Betaproteobacteria</taxon>
        <taxon>Burkholderiales</taxon>
        <taxon>Sphaerotilaceae</taxon>
        <taxon>Sphaerotilus</taxon>
    </lineage>
</organism>
<gene>
    <name evidence="4" type="ORF">HNQ01_000374</name>
</gene>
<dbReference type="PROSITE" id="PS50885">
    <property type="entry name" value="HAMP"/>
    <property type="match status" value="1"/>
</dbReference>
<dbReference type="PANTHER" id="PTHR46663">
    <property type="entry name" value="DIGUANYLATE CYCLASE DGCT-RELATED"/>
    <property type="match status" value="1"/>
</dbReference>
<feature type="transmembrane region" description="Helical" evidence="1">
    <location>
        <begin position="12"/>
        <end position="34"/>
    </location>
</feature>
<dbReference type="Proteomes" id="UP001516061">
    <property type="component" value="Unassembled WGS sequence"/>
</dbReference>
<evidence type="ECO:0000313" key="4">
    <source>
        <dbReference type="EMBL" id="NRT54667.1"/>
    </source>
</evidence>
<dbReference type="Gene3D" id="6.10.340.10">
    <property type="match status" value="1"/>
</dbReference>
<evidence type="ECO:0000256" key="1">
    <source>
        <dbReference type="SAM" id="Phobius"/>
    </source>
</evidence>
<dbReference type="CDD" id="cd01949">
    <property type="entry name" value="GGDEF"/>
    <property type="match status" value="1"/>
</dbReference>
<accession>A0ABX2G024</accession>
<dbReference type="Pfam" id="PF00990">
    <property type="entry name" value="GGDEF"/>
    <property type="match status" value="1"/>
</dbReference>
<feature type="domain" description="HAMP" evidence="2">
    <location>
        <begin position="313"/>
        <end position="369"/>
    </location>
</feature>
<comment type="caution">
    <text evidence="4">The sequence shown here is derived from an EMBL/GenBank/DDBJ whole genome shotgun (WGS) entry which is preliminary data.</text>
</comment>
<dbReference type="InterPro" id="IPR029787">
    <property type="entry name" value="Nucleotide_cyclase"/>
</dbReference>
<name>A0ABX2G024_9BURK</name>
<dbReference type="CDD" id="cd06225">
    <property type="entry name" value="HAMP"/>
    <property type="match status" value="1"/>
</dbReference>
<protein>
    <submittedName>
        <fullName evidence="4">Diguanylate cyclase (GGDEF)-like protein</fullName>
    </submittedName>
</protein>
<evidence type="ECO:0000259" key="3">
    <source>
        <dbReference type="PROSITE" id="PS50887"/>
    </source>
</evidence>
<dbReference type="Gene3D" id="3.30.70.270">
    <property type="match status" value="1"/>
</dbReference>
<dbReference type="SUPFAM" id="SSF55073">
    <property type="entry name" value="Nucleotide cyclase"/>
    <property type="match status" value="1"/>
</dbReference>
<dbReference type="PROSITE" id="PS50887">
    <property type="entry name" value="GGDEF"/>
    <property type="match status" value="1"/>
</dbReference>
<dbReference type="NCBIfam" id="TIGR00254">
    <property type="entry name" value="GGDEF"/>
    <property type="match status" value="1"/>
</dbReference>
<sequence length="546" mass="59012">MPKLFRRRPRSLALYIALPFVGMVLLWQAVGLWLTHGAIDRSATRSIEAELLTGRRVFEQLLAQRSGRLAEGARLLASDNGFRSAVAGGDLAAMESALREHGQRLHAALALVVDTDWRPLAATGIDMRTLAPLLVEARELQHEAPRVPAGADAEMHVPGLVGVQERPLQIVAVPIQVPRRVGWVLLGFEIDQTLLAQLGAITGLRSVLTVDRPAGARMLAGTLQARMLPPSHEHGGLRCDLMLQQDGEDWQACDFRIDLQVGSAPGQHGHLHLVLARAVAPALQPFRELQHQQIELAAVALVLLALGSMALARRFSAPILALRQAAERLGAGELAEPVAQPDPARTPPDLQRLARSFEAMRQAVQQREHRIGRLAYWDPLTGLPNRAQFVDRLGAQLALCDAARPLAVLMLDLDRFKHVNDALGHPFGDLMLRKVASRLEPTARQAGALLARLGGDEFGLLLPRAGVEHAREVAQAVLQALQAPLRIDGQLVDCSGGMGIALAPAHATQAEALLGQVEVAMYAAKRRLAGVLVYEPSMDSRSSGSL</sequence>
<dbReference type="Pfam" id="PF00672">
    <property type="entry name" value="HAMP"/>
    <property type="match status" value="1"/>
</dbReference>
<dbReference type="InterPro" id="IPR029150">
    <property type="entry name" value="dCache_3"/>
</dbReference>
<dbReference type="EMBL" id="JABSNM010000001">
    <property type="protein sequence ID" value="NRT54667.1"/>
    <property type="molecule type" value="Genomic_DNA"/>
</dbReference>
<dbReference type="InterPro" id="IPR000160">
    <property type="entry name" value="GGDEF_dom"/>
</dbReference>